<evidence type="ECO:0008006" key="9">
    <source>
        <dbReference type="Google" id="ProtNLM"/>
    </source>
</evidence>
<evidence type="ECO:0000256" key="2">
    <source>
        <dbReference type="ARBA" id="ARBA00022448"/>
    </source>
</evidence>
<keyword evidence="4 6" id="KW-1133">Transmembrane helix</keyword>
<evidence type="ECO:0000256" key="1">
    <source>
        <dbReference type="ARBA" id="ARBA00004141"/>
    </source>
</evidence>
<keyword evidence="5 6" id="KW-0472">Membrane</keyword>
<feature type="transmembrane region" description="Helical" evidence="6">
    <location>
        <begin position="128"/>
        <end position="147"/>
    </location>
</feature>
<sequence length="338" mass="38611">MLLKLMRNPWFLFSFIGLTVLITLSFGYEAWLKHDEELVTILYDEDGVPYDSAPFEPSLQYPLGSDNLGENYLYRVIDGAKYTVALAAIISFAQMVLSFFGGFLLYLSPRKARLTADGLFDTLHYAPFAIFIYLLAGPVLDIFVWSYSVETRIIFPAIVIVLLSVPVLSNLIAKELEQIYKIEFIQNAPTLGGGVFHVFRKHVSRFLLPKMVVLFLQQISTVLIIFVHLGILEVFIGGSETYKMDERLENGVTVIITEAYTLSNEWGGLIGKYWSLYMAYPWLVFGPILGFSFVILMMNLLVHGLTQSLEIDPFVQKKQKRKNRLHKKTARQFDFTKI</sequence>
<proteinExistence type="predicted"/>
<feature type="transmembrane region" description="Helical" evidence="6">
    <location>
        <begin position="82"/>
        <end position="107"/>
    </location>
</feature>
<organism evidence="7 8">
    <name type="scientific">Pseudalkalibacillus berkeleyi</name>
    <dbReference type="NCBI Taxonomy" id="1069813"/>
    <lineage>
        <taxon>Bacteria</taxon>
        <taxon>Bacillati</taxon>
        <taxon>Bacillota</taxon>
        <taxon>Bacilli</taxon>
        <taxon>Bacillales</taxon>
        <taxon>Fictibacillaceae</taxon>
        <taxon>Pseudalkalibacillus</taxon>
    </lineage>
</organism>
<evidence type="ECO:0000256" key="6">
    <source>
        <dbReference type="SAM" id="Phobius"/>
    </source>
</evidence>
<protein>
    <recommendedName>
        <fullName evidence="9">Peptide/nickel transport system permease protein</fullName>
    </recommendedName>
</protein>
<feature type="transmembrane region" description="Helical" evidence="6">
    <location>
        <begin position="153"/>
        <end position="173"/>
    </location>
</feature>
<evidence type="ECO:0000256" key="3">
    <source>
        <dbReference type="ARBA" id="ARBA00022692"/>
    </source>
</evidence>
<evidence type="ECO:0000256" key="4">
    <source>
        <dbReference type="ARBA" id="ARBA00022989"/>
    </source>
</evidence>
<dbReference type="InterPro" id="IPR035906">
    <property type="entry name" value="MetI-like_sf"/>
</dbReference>
<gene>
    <name evidence="7" type="ORF">L2716_06070</name>
</gene>
<keyword evidence="3 6" id="KW-0812">Transmembrane</keyword>
<evidence type="ECO:0000256" key="5">
    <source>
        <dbReference type="ARBA" id="ARBA00023136"/>
    </source>
</evidence>
<feature type="transmembrane region" description="Helical" evidence="6">
    <location>
        <begin position="279"/>
        <end position="302"/>
    </location>
</feature>
<dbReference type="SUPFAM" id="SSF161098">
    <property type="entry name" value="MetI-like"/>
    <property type="match status" value="1"/>
</dbReference>
<dbReference type="Gene3D" id="1.10.3720.10">
    <property type="entry name" value="MetI-like"/>
    <property type="match status" value="1"/>
</dbReference>
<evidence type="ECO:0000313" key="7">
    <source>
        <dbReference type="EMBL" id="MCF6137292.1"/>
    </source>
</evidence>
<name>A0ABS9GWY3_9BACL</name>
<dbReference type="PANTHER" id="PTHR43839:SF3">
    <property type="entry name" value="OLIGOPEPTIDE ABC TRANSPORTER, PERMEASE PROTEIN"/>
    <property type="match status" value="1"/>
</dbReference>
<dbReference type="RefSeq" id="WP_236332764.1">
    <property type="nucleotide sequence ID" value="NZ_JAKIJS010000001.1"/>
</dbReference>
<reference evidence="7 8" key="1">
    <citation type="submission" date="2022-01" db="EMBL/GenBank/DDBJ databases">
        <title>Alkalihalobacillus sp. EGI L200015, a novel bacterium isolated from a salt lake sediment.</title>
        <authorList>
            <person name="Gao L."/>
            <person name="Fang B.-Z."/>
            <person name="Li W.-J."/>
        </authorList>
    </citation>
    <scope>NUCLEOTIDE SEQUENCE [LARGE SCALE GENOMIC DNA]</scope>
    <source>
        <strain evidence="7 8">KCTC 12718</strain>
    </source>
</reference>
<comment type="subcellular location">
    <subcellularLocation>
        <location evidence="1">Membrane</location>
        <topology evidence="1">Multi-pass membrane protein</topology>
    </subcellularLocation>
</comment>
<keyword evidence="2" id="KW-0813">Transport</keyword>
<dbReference type="InterPro" id="IPR000515">
    <property type="entry name" value="MetI-like"/>
</dbReference>
<dbReference type="PANTHER" id="PTHR43839">
    <property type="entry name" value="OPPC IN A BINDING PROTEIN-DEPENDENT TRANSPORT SYSTEM"/>
    <property type="match status" value="1"/>
</dbReference>
<dbReference type="EMBL" id="JAKIJS010000001">
    <property type="protein sequence ID" value="MCF6137292.1"/>
    <property type="molecule type" value="Genomic_DNA"/>
</dbReference>
<comment type="caution">
    <text evidence="7">The sequence shown here is derived from an EMBL/GenBank/DDBJ whole genome shotgun (WGS) entry which is preliminary data.</text>
</comment>
<keyword evidence="8" id="KW-1185">Reference proteome</keyword>
<accession>A0ABS9GWY3</accession>
<evidence type="ECO:0000313" key="8">
    <source>
        <dbReference type="Proteomes" id="UP001649381"/>
    </source>
</evidence>
<dbReference type="Proteomes" id="UP001649381">
    <property type="component" value="Unassembled WGS sequence"/>
</dbReference>
<dbReference type="CDD" id="cd06261">
    <property type="entry name" value="TM_PBP2"/>
    <property type="match status" value="1"/>
</dbReference>
<feature type="transmembrane region" description="Helical" evidence="6">
    <location>
        <begin position="211"/>
        <end position="236"/>
    </location>
</feature>